<accession>A0A916JNJ7</accession>
<dbReference type="AlphaFoldDB" id="A0A916JNJ7"/>
<feature type="transmembrane region" description="Helical" evidence="1">
    <location>
        <begin position="69"/>
        <end position="89"/>
    </location>
</feature>
<name>A0A916JNJ7_9FLAO</name>
<feature type="transmembrane region" description="Helical" evidence="1">
    <location>
        <begin position="95"/>
        <end position="118"/>
    </location>
</feature>
<feature type="transmembrane region" description="Helical" evidence="1">
    <location>
        <begin position="42"/>
        <end position="64"/>
    </location>
</feature>
<sequence>MPMEELLDADIRQKKLKWIELIPAFLVLLLLIWKIQKSLAEHYLFESLSAVGFALVGIAGAIYFFNKSIYYYTLLVVFIAGLIGLLNFTPVKYSFSVIFIRFDPVFLVLLGVHLIVFYKSIESRAQRNKEASRHQQIDSFKSKFRDKTVDELKALTQTKGFREEAKQAATELLKEKGH</sequence>
<keyword evidence="1" id="KW-1133">Transmembrane helix</keyword>
<dbReference type="KEGG" id="ptan:CRYO30217_02336"/>
<reference evidence="2" key="1">
    <citation type="submission" date="2021-04" db="EMBL/GenBank/DDBJ databases">
        <authorList>
            <person name="Rodrigo-Torres L."/>
            <person name="Arahal R. D."/>
            <person name="Lucena T."/>
        </authorList>
    </citation>
    <scope>NUCLEOTIDE SEQUENCE</scope>
    <source>
        <strain evidence="2">AS29M-1</strain>
    </source>
</reference>
<protein>
    <submittedName>
        <fullName evidence="2">Uncharacterized protein</fullName>
    </submittedName>
</protein>
<feature type="transmembrane region" description="Helical" evidence="1">
    <location>
        <begin position="18"/>
        <end position="36"/>
    </location>
</feature>
<evidence type="ECO:0000313" key="2">
    <source>
        <dbReference type="EMBL" id="CAG5083945.1"/>
    </source>
</evidence>
<keyword evidence="1" id="KW-0472">Membrane</keyword>
<proteinExistence type="predicted"/>
<dbReference type="Proteomes" id="UP000683507">
    <property type="component" value="Chromosome"/>
</dbReference>
<evidence type="ECO:0000256" key="1">
    <source>
        <dbReference type="SAM" id="Phobius"/>
    </source>
</evidence>
<evidence type="ECO:0000313" key="3">
    <source>
        <dbReference type="Proteomes" id="UP000683507"/>
    </source>
</evidence>
<dbReference type="EMBL" id="OU015584">
    <property type="protein sequence ID" value="CAG5083945.1"/>
    <property type="molecule type" value="Genomic_DNA"/>
</dbReference>
<keyword evidence="3" id="KW-1185">Reference proteome</keyword>
<organism evidence="2 3">
    <name type="scientific">Parvicella tangerina</name>
    <dbReference type="NCBI Taxonomy" id="2829795"/>
    <lineage>
        <taxon>Bacteria</taxon>
        <taxon>Pseudomonadati</taxon>
        <taxon>Bacteroidota</taxon>
        <taxon>Flavobacteriia</taxon>
        <taxon>Flavobacteriales</taxon>
        <taxon>Parvicellaceae</taxon>
        <taxon>Parvicella</taxon>
    </lineage>
</organism>
<gene>
    <name evidence="2" type="ORF">CRYO30217_02336</name>
</gene>
<keyword evidence="1" id="KW-0812">Transmembrane</keyword>